<protein>
    <submittedName>
        <fullName evidence="1">DUF2478 domain-containing protein</fullName>
    </submittedName>
</protein>
<dbReference type="EMBL" id="JBHRYJ010000001">
    <property type="protein sequence ID" value="MFC3675352.1"/>
    <property type="molecule type" value="Genomic_DNA"/>
</dbReference>
<accession>A0ABV7VEI7</accession>
<sequence>MDGTAVGIQTMAPASGFTQQQLGYFQYENGVYPAVALRAAVDALLARDLKVVGLIQHESRMPGRSHCDMELEDIASGERIAISEERGAAARGCRLDPAGLAAAYMAARAGLTGDTDLVVISKFGKIEAEGGGLRDLIAEALEAGVPVLIGVPERNLASWQEFAGDMARQLRLDGSGLLDWLDQRANG</sequence>
<evidence type="ECO:0000313" key="1">
    <source>
        <dbReference type="EMBL" id="MFC3675352.1"/>
    </source>
</evidence>
<comment type="caution">
    <text evidence="1">The sequence shown here is derived from an EMBL/GenBank/DDBJ whole genome shotgun (WGS) entry which is preliminary data.</text>
</comment>
<name>A0ABV7VEI7_9PROT</name>
<reference evidence="2" key="1">
    <citation type="journal article" date="2019" name="Int. J. Syst. Evol. Microbiol.">
        <title>The Global Catalogue of Microorganisms (GCM) 10K type strain sequencing project: providing services to taxonomists for standard genome sequencing and annotation.</title>
        <authorList>
            <consortium name="The Broad Institute Genomics Platform"/>
            <consortium name="The Broad Institute Genome Sequencing Center for Infectious Disease"/>
            <person name="Wu L."/>
            <person name="Ma J."/>
        </authorList>
    </citation>
    <scope>NUCLEOTIDE SEQUENCE [LARGE SCALE GENOMIC DNA]</scope>
    <source>
        <strain evidence="2">KCTC 42182</strain>
    </source>
</reference>
<dbReference type="Proteomes" id="UP001595711">
    <property type="component" value="Unassembled WGS sequence"/>
</dbReference>
<gene>
    <name evidence="1" type="ORF">ACFOOQ_07350</name>
</gene>
<organism evidence="1 2">
    <name type="scientific">Ferrovibrio xuzhouensis</name>
    <dbReference type="NCBI Taxonomy" id="1576914"/>
    <lineage>
        <taxon>Bacteria</taxon>
        <taxon>Pseudomonadati</taxon>
        <taxon>Pseudomonadota</taxon>
        <taxon>Alphaproteobacteria</taxon>
        <taxon>Rhodospirillales</taxon>
        <taxon>Rhodospirillaceae</taxon>
        <taxon>Ferrovibrio</taxon>
    </lineage>
</organism>
<dbReference type="Pfam" id="PF10649">
    <property type="entry name" value="DUF2478"/>
    <property type="match status" value="1"/>
</dbReference>
<keyword evidence="2" id="KW-1185">Reference proteome</keyword>
<dbReference type="InterPro" id="IPR018912">
    <property type="entry name" value="DUF2478"/>
</dbReference>
<evidence type="ECO:0000313" key="2">
    <source>
        <dbReference type="Proteomes" id="UP001595711"/>
    </source>
</evidence>
<dbReference type="RefSeq" id="WP_379723761.1">
    <property type="nucleotide sequence ID" value="NZ_JBHRYJ010000001.1"/>
</dbReference>
<proteinExistence type="predicted"/>